<dbReference type="AlphaFoldDB" id="A0A8U0LB16"/>
<evidence type="ECO:0000256" key="1">
    <source>
        <dbReference type="SAM" id="MobiDB-lite"/>
    </source>
</evidence>
<feature type="region of interest" description="Disordered" evidence="1">
    <location>
        <begin position="52"/>
        <end position="82"/>
    </location>
</feature>
<gene>
    <name evidence="2" type="ORF">BIFLH23_00562</name>
</gene>
<evidence type="ECO:0008006" key="4">
    <source>
        <dbReference type="Google" id="ProtNLM"/>
    </source>
</evidence>
<sequence length="244" mass="27584">MSESAIRNLCKRVTRAFAIPGTLWLSAYQRKARRGASKKAVRGIMREEKLPKCRPPRFLSGRDHTGSRQPRGPQLHRRDDEREMAYRYTEIKVGDGGAHLSSTVDCYDGKVTLPTWPGPVLMPGSRQHTGEGHGPASVWRVSYCAFRQGTPLPVARMVGTDGTIQSGWVDGREGRFSRQCRHERSLWTYEARGRLSTNDGNNKRARRCRDSSTNTYTGKIMNTSKQSLGWMNPVQYRQSQRAAT</sequence>
<proteinExistence type="predicted"/>
<feature type="region of interest" description="Disordered" evidence="1">
    <location>
        <begin position="196"/>
        <end position="216"/>
    </location>
</feature>
<evidence type="ECO:0000313" key="2">
    <source>
        <dbReference type="EMBL" id="VWQ33883.1"/>
    </source>
</evidence>
<evidence type="ECO:0000313" key="3">
    <source>
        <dbReference type="Proteomes" id="UP000494246"/>
    </source>
</evidence>
<name>A0A8U0LB16_BIFLI</name>
<dbReference type="Proteomes" id="UP000494246">
    <property type="component" value="Unassembled WGS sequence"/>
</dbReference>
<dbReference type="EMBL" id="CABWKH010000002">
    <property type="protein sequence ID" value="VWQ33883.1"/>
    <property type="molecule type" value="Genomic_DNA"/>
</dbReference>
<reference evidence="2 3" key="1">
    <citation type="submission" date="2019-10" db="EMBL/GenBank/DDBJ databases">
        <authorList>
            <consortium name="Melissa Lawson"/>
            <person name="O'neill I."/>
        </authorList>
    </citation>
    <scope>NUCLEOTIDE SEQUENCE [LARGE SCALE GENOMIC DNA]</scope>
    <source>
        <strain evidence="2">LH_23</strain>
    </source>
</reference>
<accession>A0A8U0LB16</accession>
<organism evidence="2 3">
    <name type="scientific">Bifidobacterium longum subsp. infantis</name>
    <dbReference type="NCBI Taxonomy" id="1682"/>
    <lineage>
        <taxon>Bacteria</taxon>
        <taxon>Bacillati</taxon>
        <taxon>Actinomycetota</taxon>
        <taxon>Actinomycetes</taxon>
        <taxon>Bifidobacteriales</taxon>
        <taxon>Bifidobacteriaceae</taxon>
        <taxon>Bifidobacterium</taxon>
    </lineage>
</organism>
<protein>
    <recommendedName>
        <fullName evidence="4">Transposase</fullName>
    </recommendedName>
</protein>
<comment type="caution">
    <text evidence="2">The sequence shown here is derived from an EMBL/GenBank/DDBJ whole genome shotgun (WGS) entry which is preliminary data.</text>
</comment>